<evidence type="ECO:0000259" key="17">
    <source>
        <dbReference type="PROSITE" id="PS50151"/>
    </source>
</evidence>
<dbReference type="NCBIfam" id="TIGR00631">
    <property type="entry name" value="uvrb"/>
    <property type="match status" value="1"/>
</dbReference>
<dbReference type="GO" id="GO:0003677">
    <property type="term" value="F:DNA binding"/>
    <property type="evidence" value="ECO:0007669"/>
    <property type="project" value="UniProtKB-UniRule"/>
</dbReference>
<dbReference type="PANTHER" id="PTHR24029">
    <property type="entry name" value="UVRABC SYSTEM PROTEIN B"/>
    <property type="match status" value="1"/>
</dbReference>
<proteinExistence type="inferred from homology"/>
<dbReference type="RefSeq" id="WP_058243253.1">
    <property type="nucleotide sequence ID" value="NZ_CYSB01000005.1"/>
</dbReference>
<dbReference type="Pfam" id="PF17757">
    <property type="entry name" value="UvrB_inter"/>
    <property type="match status" value="1"/>
</dbReference>
<dbReference type="GO" id="GO:0016887">
    <property type="term" value="F:ATP hydrolysis activity"/>
    <property type="evidence" value="ECO:0007669"/>
    <property type="project" value="InterPro"/>
</dbReference>
<dbReference type="SMART" id="SM00487">
    <property type="entry name" value="DEXDc"/>
    <property type="match status" value="1"/>
</dbReference>
<feature type="domain" description="Helicase C-terminal" evidence="19">
    <location>
        <begin position="458"/>
        <end position="624"/>
    </location>
</feature>
<evidence type="ECO:0000256" key="3">
    <source>
        <dbReference type="ARBA" id="ARBA00022490"/>
    </source>
</evidence>
<keyword evidence="8 13" id="KW-0267">Excision nuclease</keyword>
<dbReference type="Gene3D" id="4.10.860.10">
    <property type="entry name" value="UVR domain"/>
    <property type="match status" value="1"/>
</dbReference>
<accession>A0A0P1FLY4</accession>
<dbReference type="GO" id="GO:0009380">
    <property type="term" value="C:excinuclease repair complex"/>
    <property type="evidence" value="ECO:0007669"/>
    <property type="project" value="InterPro"/>
</dbReference>
<dbReference type="PROSITE" id="PS50151">
    <property type="entry name" value="UVR"/>
    <property type="match status" value="1"/>
</dbReference>
<evidence type="ECO:0000259" key="19">
    <source>
        <dbReference type="PROSITE" id="PS51194"/>
    </source>
</evidence>
<dbReference type="GO" id="GO:0006289">
    <property type="term" value="P:nucleotide-excision repair"/>
    <property type="evidence" value="ECO:0007669"/>
    <property type="project" value="UniProtKB-UniRule"/>
</dbReference>
<comment type="subunit">
    <text evidence="11 13 14">Forms a heterotetramer with UvrA during the search for lesions. Interacts with UvrC in an incision complex.</text>
</comment>
<dbReference type="EMBL" id="CYSB01000005">
    <property type="protein sequence ID" value="CUH63243.1"/>
    <property type="molecule type" value="Genomic_DNA"/>
</dbReference>
<feature type="coiled-coil region" evidence="15">
    <location>
        <begin position="647"/>
        <end position="674"/>
    </location>
</feature>
<comment type="similarity">
    <text evidence="2 13 14">Belongs to the UvrB family.</text>
</comment>
<keyword evidence="10 13" id="KW-0742">SOS response</keyword>
<evidence type="ECO:0000256" key="11">
    <source>
        <dbReference type="ARBA" id="ARBA00026033"/>
    </source>
</evidence>
<dbReference type="GO" id="GO:0005524">
    <property type="term" value="F:ATP binding"/>
    <property type="evidence" value="ECO:0007669"/>
    <property type="project" value="UniProtKB-UniRule"/>
</dbReference>
<evidence type="ECO:0000313" key="23">
    <source>
        <dbReference type="Proteomes" id="UP000051887"/>
    </source>
</evidence>
<evidence type="ECO:0000313" key="22">
    <source>
        <dbReference type="Proteomes" id="UP000051086"/>
    </source>
</evidence>
<dbReference type="OrthoDB" id="9806651at2"/>
<evidence type="ECO:0000256" key="13">
    <source>
        <dbReference type="HAMAP-Rule" id="MF_00204"/>
    </source>
</evidence>
<comment type="domain">
    <text evidence="13">The beta-hairpin motif is involved in DNA binding.</text>
</comment>
<evidence type="ECO:0000256" key="6">
    <source>
        <dbReference type="ARBA" id="ARBA00022769"/>
    </source>
</evidence>
<keyword evidence="7 13" id="KW-0067">ATP-binding</keyword>
<dbReference type="GO" id="GO:0009432">
    <property type="term" value="P:SOS response"/>
    <property type="evidence" value="ECO:0007669"/>
    <property type="project" value="UniProtKB-UniRule"/>
</dbReference>
<dbReference type="HAMAP" id="MF_00204">
    <property type="entry name" value="UvrB"/>
    <property type="match status" value="1"/>
</dbReference>
<evidence type="ECO:0000256" key="4">
    <source>
        <dbReference type="ARBA" id="ARBA00022741"/>
    </source>
</evidence>
<gene>
    <name evidence="13 21" type="primary">uvrB</name>
    <name evidence="20" type="ORF">TL5118_00387</name>
    <name evidence="21" type="ORF">TL5120_01804</name>
</gene>
<evidence type="ECO:0000256" key="9">
    <source>
        <dbReference type="ARBA" id="ARBA00023204"/>
    </source>
</evidence>
<dbReference type="EMBL" id="CYSC01000027">
    <property type="protein sequence ID" value="CUH72008.1"/>
    <property type="molecule type" value="Genomic_DNA"/>
</dbReference>
<dbReference type="SUPFAM" id="SSF52540">
    <property type="entry name" value="P-loop containing nucleoside triphosphate hydrolases"/>
    <property type="match status" value="2"/>
</dbReference>
<evidence type="ECO:0000256" key="8">
    <source>
        <dbReference type="ARBA" id="ARBA00022881"/>
    </source>
</evidence>
<dbReference type="AlphaFoldDB" id="A0A0P1FLY4"/>
<dbReference type="CDD" id="cd18790">
    <property type="entry name" value="SF2_C_UvrB"/>
    <property type="match status" value="1"/>
</dbReference>
<dbReference type="Proteomes" id="UP000051887">
    <property type="component" value="Unassembled WGS sequence"/>
</dbReference>
<evidence type="ECO:0000256" key="12">
    <source>
        <dbReference type="ARBA" id="ARBA00029504"/>
    </source>
</evidence>
<dbReference type="SMART" id="SM00490">
    <property type="entry name" value="HELICc"/>
    <property type="match status" value="1"/>
</dbReference>
<comment type="function">
    <text evidence="13">The UvrABC repair system catalyzes the recognition and processing of DNA lesions. A damage recognition complex composed of 2 UvrA and 2 UvrB subunits scans DNA for abnormalities. Upon binding of the UvrA(2)B(2) complex to a putative damaged site, the DNA wraps around one UvrB monomer. DNA wrap is dependent on ATP binding by UvrB and probably causes local melting of the DNA helix, facilitating insertion of UvrB beta-hairpin between the DNA strands. Then UvrB probes one DNA strand for the presence of a lesion. If a lesion is found the UvrA subunits dissociate and the UvrB-DNA preincision complex is formed. This complex is subsequently bound by UvrC and the second UvrB is released. If no lesion is found, the DNA wraps around the other UvrB subunit that will check the other stand for damage.</text>
</comment>
<dbReference type="Pfam" id="PF02151">
    <property type="entry name" value="UVR"/>
    <property type="match status" value="1"/>
</dbReference>
<comment type="subcellular location">
    <subcellularLocation>
        <location evidence="1 13 14">Cytoplasm</location>
    </subcellularLocation>
</comment>
<dbReference type="CDD" id="cd17916">
    <property type="entry name" value="DEXHc_UvrB"/>
    <property type="match status" value="1"/>
</dbReference>
<name>A0A0P1FLY4_9RHOB</name>
<keyword evidence="22" id="KW-1185">Reference proteome</keyword>
<feature type="binding site" evidence="13">
    <location>
        <begin position="66"/>
        <end position="73"/>
    </location>
    <ligand>
        <name>ATP</name>
        <dbReference type="ChEBI" id="CHEBI:30616"/>
    </ligand>
</feature>
<feature type="region of interest" description="Disordered" evidence="16">
    <location>
        <begin position="701"/>
        <end position="732"/>
    </location>
</feature>
<protein>
    <recommendedName>
        <fullName evidence="12 13">UvrABC system protein B</fullName>
        <shortName evidence="13">Protein UvrB</shortName>
    </recommendedName>
    <alternativeName>
        <fullName evidence="13">Excinuclease ABC subunit B</fullName>
    </alternativeName>
</protein>
<keyword evidence="4 13" id="KW-0547">Nucleotide-binding</keyword>
<dbReference type="InterPro" id="IPR001943">
    <property type="entry name" value="UVR_dom"/>
</dbReference>
<keyword evidence="3 13" id="KW-0963">Cytoplasm</keyword>
<evidence type="ECO:0000256" key="15">
    <source>
        <dbReference type="SAM" id="Coils"/>
    </source>
</evidence>
<feature type="short sequence motif" description="Beta-hairpin" evidence="13">
    <location>
        <begin position="119"/>
        <end position="142"/>
    </location>
</feature>
<dbReference type="Pfam" id="PF04851">
    <property type="entry name" value="ResIII"/>
    <property type="match status" value="1"/>
</dbReference>
<dbReference type="InterPro" id="IPR041471">
    <property type="entry name" value="UvrB_inter"/>
</dbReference>
<evidence type="ECO:0000259" key="18">
    <source>
        <dbReference type="PROSITE" id="PS51192"/>
    </source>
</evidence>
<dbReference type="Pfam" id="PF00271">
    <property type="entry name" value="Helicase_C"/>
    <property type="match status" value="1"/>
</dbReference>
<keyword evidence="6 13" id="KW-0228">DNA excision</keyword>
<dbReference type="InterPro" id="IPR001650">
    <property type="entry name" value="Helicase_C-like"/>
</dbReference>
<keyword evidence="9 13" id="KW-0234">DNA repair</keyword>
<sequence length="732" mass="82309">MPYAHSDKTMPMMTAADGAAKTRDKLEGGKRFVMHTEFSPAGDQPTAIAELSGGITDGERDQVLLGATGTGKTFTMAKVIEETQRPAIILAPNKTLAAQLYGEFKGFFPENSVEYFVSFYDYYQPEAYVPRSDTYIEKESQINEQIDRMRHSATRSLLERDDVIIVASVSCIYGIGSVETYSAMTQDLVAGEEYDQRQIMADLVAQQYKRNDQAFQRGSFRVRGDVLEIFPAHLEDRAWRLSFFGEELETITEFDPLTGEKTDTFEKIRVYANSHYVTPKPTLQQAVISIKKELKERLNQLVDEGKLLEAQRLEQRTNFDIEMLEATGHCNGIENYSRYLTGRAPGEPPPTLFEFIPDNAIVFADESHVSVPQIGGMYRGDHRRKFTLAEHGFRLPSCMDNRPLKFEEWDAMRPQSIFVSATPAAWEMEQAGGVFAEQVIRPTGLLDPEVEIRPVDMQVDDLLDEIRRVTAGGYRTLVTTLTKRMAEDLTEYLHEQGIKVRYMHSDIDTLERIEILRDLRLGAFDVLIGINLLREGLDIPECGLVAILDADKEGFLRSETSLIQTIGRAARNADGRVIMYADKITGSMERALAETSRRREKQIAYNELHGITPETVKKNVEDVLAGLYQGDTDQSRVTAKIDKPMHGANLEAHLAGLRDEMRKAAENLEFEEAARLRDEVKRLEAVDLAIADDPLARQSAVDAAVEESTNKRGRSTAGRAGQRGGNVKRRGR</sequence>
<reference evidence="20 22" key="2">
    <citation type="submission" date="2015-09" db="EMBL/GenBank/DDBJ databases">
        <authorList>
            <person name="Rodrigo-Torres L."/>
            <person name="Arahal D.R."/>
        </authorList>
    </citation>
    <scope>NUCLEOTIDE SEQUENCE [LARGE SCALE GENOMIC DNA]</scope>
    <source>
        <strain evidence="20 22">CECT 5118</strain>
    </source>
</reference>
<feature type="domain" description="Helicase ATP-binding" evidence="18">
    <location>
        <begin position="53"/>
        <end position="185"/>
    </location>
</feature>
<organism evidence="21 23">
    <name type="scientific">Thalassovita autumnalis</name>
    <dbReference type="NCBI Taxonomy" id="2072972"/>
    <lineage>
        <taxon>Bacteria</taxon>
        <taxon>Pseudomonadati</taxon>
        <taxon>Pseudomonadota</taxon>
        <taxon>Alphaproteobacteria</taxon>
        <taxon>Rhodobacterales</taxon>
        <taxon>Roseobacteraceae</taxon>
        <taxon>Thalassovita</taxon>
    </lineage>
</organism>
<dbReference type="GO" id="GO:0005737">
    <property type="term" value="C:cytoplasm"/>
    <property type="evidence" value="ECO:0007669"/>
    <property type="project" value="UniProtKB-SubCell"/>
</dbReference>
<evidence type="ECO:0000256" key="2">
    <source>
        <dbReference type="ARBA" id="ARBA00008533"/>
    </source>
</evidence>
<dbReference type="Gene3D" id="3.40.50.300">
    <property type="entry name" value="P-loop containing nucleotide triphosphate hydrolases"/>
    <property type="match status" value="3"/>
</dbReference>
<evidence type="ECO:0000256" key="14">
    <source>
        <dbReference type="RuleBase" id="RU003587"/>
    </source>
</evidence>
<dbReference type="Proteomes" id="UP000051086">
    <property type="component" value="Unassembled WGS sequence"/>
</dbReference>
<dbReference type="InterPro" id="IPR027417">
    <property type="entry name" value="P-loop_NTPase"/>
</dbReference>
<dbReference type="GO" id="GO:0009381">
    <property type="term" value="F:excinuclease ABC activity"/>
    <property type="evidence" value="ECO:0007669"/>
    <property type="project" value="UniProtKB-UniRule"/>
</dbReference>
<feature type="domain" description="UVR" evidence="17">
    <location>
        <begin position="651"/>
        <end position="686"/>
    </location>
</feature>
<dbReference type="NCBIfam" id="NF003673">
    <property type="entry name" value="PRK05298.1"/>
    <property type="match status" value="1"/>
</dbReference>
<evidence type="ECO:0000256" key="7">
    <source>
        <dbReference type="ARBA" id="ARBA00022840"/>
    </source>
</evidence>
<dbReference type="PROSITE" id="PS51192">
    <property type="entry name" value="HELICASE_ATP_BIND_1"/>
    <property type="match status" value="1"/>
</dbReference>
<dbReference type="InterPro" id="IPR004807">
    <property type="entry name" value="UvrB"/>
</dbReference>
<dbReference type="PROSITE" id="PS51194">
    <property type="entry name" value="HELICASE_CTER"/>
    <property type="match status" value="1"/>
</dbReference>
<evidence type="ECO:0000256" key="1">
    <source>
        <dbReference type="ARBA" id="ARBA00004496"/>
    </source>
</evidence>
<dbReference type="InterPro" id="IPR014001">
    <property type="entry name" value="Helicase_ATP-bd"/>
</dbReference>
<dbReference type="Gene3D" id="6.10.140.240">
    <property type="match status" value="1"/>
</dbReference>
<evidence type="ECO:0000256" key="10">
    <source>
        <dbReference type="ARBA" id="ARBA00023236"/>
    </source>
</evidence>
<evidence type="ECO:0000256" key="5">
    <source>
        <dbReference type="ARBA" id="ARBA00022763"/>
    </source>
</evidence>
<dbReference type="PANTHER" id="PTHR24029:SF0">
    <property type="entry name" value="UVRABC SYSTEM PROTEIN B"/>
    <property type="match status" value="1"/>
</dbReference>
<dbReference type="InterPro" id="IPR006935">
    <property type="entry name" value="Helicase/UvrB_N"/>
</dbReference>
<evidence type="ECO:0000256" key="16">
    <source>
        <dbReference type="SAM" id="MobiDB-lite"/>
    </source>
</evidence>
<dbReference type="InterPro" id="IPR024759">
    <property type="entry name" value="UvrB_YAD/RRR_dom"/>
</dbReference>
<dbReference type="InterPro" id="IPR036876">
    <property type="entry name" value="UVR_dom_sf"/>
</dbReference>
<keyword evidence="5 13" id="KW-0227">DNA damage</keyword>
<dbReference type="Pfam" id="PF12344">
    <property type="entry name" value="UvrB"/>
    <property type="match status" value="1"/>
</dbReference>
<dbReference type="SUPFAM" id="SSF46600">
    <property type="entry name" value="C-terminal UvrC-binding domain of UvrB"/>
    <property type="match status" value="1"/>
</dbReference>
<reference evidence="21 23" key="1">
    <citation type="submission" date="2015-09" db="EMBL/GenBank/DDBJ databases">
        <authorList>
            <consortium name="Swine Surveillance"/>
        </authorList>
    </citation>
    <scope>NUCLEOTIDE SEQUENCE [LARGE SCALE GENOMIC DNA]</scope>
    <source>
        <strain evidence="21 23">5120</strain>
    </source>
</reference>
<keyword evidence="15" id="KW-0175">Coiled coil</keyword>
<evidence type="ECO:0000313" key="21">
    <source>
        <dbReference type="EMBL" id="CUH72008.1"/>
    </source>
</evidence>
<evidence type="ECO:0000313" key="20">
    <source>
        <dbReference type="EMBL" id="CUH63243.1"/>
    </source>
</evidence>